<gene>
    <name evidence="2" type="ORF">G6N74_16245</name>
</gene>
<reference evidence="2 3" key="1">
    <citation type="submission" date="2020-02" db="EMBL/GenBank/DDBJ databases">
        <title>Genome sequence of the type strain CGMCC 1.15528 of Mesorhizobium zhangyense.</title>
        <authorList>
            <person name="Gao J."/>
            <person name="Sun J."/>
        </authorList>
    </citation>
    <scope>NUCLEOTIDE SEQUENCE [LARGE SCALE GENOMIC DNA]</scope>
    <source>
        <strain evidence="2 3">CGMCC 1.15528</strain>
    </source>
</reference>
<dbReference type="Proteomes" id="UP000481252">
    <property type="component" value="Unassembled WGS sequence"/>
</dbReference>
<keyword evidence="3" id="KW-1185">Reference proteome</keyword>
<comment type="caution">
    <text evidence="2">The sequence shown here is derived from an EMBL/GenBank/DDBJ whole genome shotgun (WGS) entry which is preliminary data.</text>
</comment>
<name>A0A7C9R895_9HYPH</name>
<evidence type="ECO:0000256" key="1">
    <source>
        <dbReference type="SAM" id="SignalP"/>
    </source>
</evidence>
<dbReference type="AlphaFoldDB" id="A0A7C9R895"/>
<protein>
    <submittedName>
        <fullName evidence="2">Uncharacterized protein</fullName>
    </submittedName>
</protein>
<evidence type="ECO:0000313" key="3">
    <source>
        <dbReference type="Proteomes" id="UP000481252"/>
    </source>
</evidence>
<dbReference type="EMBL" id="JAAKZG010000006">
    <property type="protein sequence ID" value="NGN42620.1"/>
    <property type="molecule type" value="Genomic_DNA"/>
</dbReference>
<accession>A0A7C9R895</accession>
<feature type="chain" id="PRO_5028836910" evidence="1">
    <location>
        <begin position="22"/>
        <end position="158"/>
    </location>
</feature>
<keyword evidence="1" id="KW-0732">Signal</keyword>
<proteinExistence type="predicted"/>
<feature type="signal peptide" evidence="1">
    <location>
        <begin position="1"/>
        <end position="21"/>
    </location>
</feature>
<evidence type="ECO:0000313" key="2">
    <source>
        <dbReference type="EMBL" id="NGN42620.1"/>
    </source>
</evidence>
<sequence>MRLSVASLALGLLLCVTVAGKVVSLARTPDVASDEGAAAVALMNMRGLAVQPFNPVGAPAWIVGTLDDCRVRIAEVAPEGWSRAIVAQQATNERLLYAFDGRFYDQQPVTNTWIENYRRRLARYIGFDEPALRLFAVTVAPACPSDIVRPEDAIALTQ</sequence>
<dbReference type="RefSeq" id="WP_165118991.1">
    <property type="nucleotide sequence ID" value="NZ_JAAKZG010000006.1"/>
</dbReference>
<organism evidence="2 3">
    <name type="scientific">Mesorhizobium zhangyense</name>
    <dbReference type="NCBI Taxonomy" id="1776730"/>
    <lineage>
        <taxon>Bacteria</taxon>
        <taxon>Pseudomonadati</taxon>
        <taxon>Pseudomonadota</taxon>
        <taxon>Alphaproteobacteria</taxon>
        <taxon>Hyphomicrobiales</taxon>
        <taxon>Phyllobacteriaceae</taxon>
        <taxon>Mesorhizobium</taxon>
    </lineage>
</organism>